<keyword evidence="3" id="KW-1185">Reference proteome</keyword>
<dbReference type="EMBL" id="SNVJ01000039">
    <property type="protein sequence ID" value="MXP66045.1"/>
    <property type="molecule type" value="Genomic_DNA"/>
</dbReference>
<evidence type="ECO:0000313" key="2">
    <source>
        <dbReference type="EMBL" id="MXP66045.1"/>
    </source>
</evidence>
<gene>
    <name evidence="2" type="ORF">E0493_22125</name>
</gene>
<dbReference type="Proteomes" id="UP000460715">
    <property type="component" value="Unassembled WGS sequence"/>
</dbReference>
<name>A0A845BGC2_9PROT</name>
<evidence type="ECO:0000313" key="3">
    <source>
        <dbReference type="Proteomes" id="UP000460715"/>
    </source>
</evidence>
<comment type="caution">
    <text evidence="2">The sequence shown here is derived from an EMBL/GenBank/DDBJ whole genome shotgun (WGS) entry which is preliminary data.</text>
</comment>
<dbReference type="PROSITE" id="PS50983">
    <property type="entry name" value="FE_B12_PBP"/>
    <property type="match status" value="1"/>
</dbReference>
<protein>
    <submittedName>
        <fullName evidence="2">ABC transporter substrate-binding protein</fullName>
    </submittedName>
</protein>
<dbReference type="AlphaFoldDB" id="A0A845BGC2"/>
<dbReference type="SUPFAM" id="SSF53807">
    <property type="entry name" value="Helical backbone' metal receptor"/>
    <property type="match status" value="1"/>
</dbReference>
<dbReference type="PANTHER" id="PTHR30535">
    <property type="entry name" value="VITAMIN B12-BINDING PROTEIN"/>
    <property type="match status" value="1"/>
</dbReference>
<evidence type="ECO:0000259" key="1">
    <source>
        <dbReference type="PROSITE" id="PS50983"/>
    </source>
</evidence>
<dbReference type="InterPro" id="IPR002491">
    <property type="entry name" value="ABC_transptr_periplasmic_BD"/>
</dbReference>
<feature type="domain" description="Fe/B12 periplasmic-binding" evidence="1">
    <location>
        <begin position="139"/>
        <end position="434"/>
    </location>
</feature>
<accession>A0A845BGC2</accession>
<organism evidence="2 3">
    <name type="scientific">Teichococcus coralli</name>
    <dbReference type="NCBI Taxonomy" id="2545983"/>
    <lineage>
        <taxon>Bacteria</taxon>
        <taxon>Pseudomonadati</taxon>
        <taxon>Pseudomonadota</taxon>
        <taxon>Alphaproteobacteria</taxon>
        <taxon>Acetobacterales</taxon>
        <taxon>Roseomonadaceae</taxon>
        <taxon>Roseomonas</taxon>
    </lineage>
</organism>
<proteinExistence type="predicted"/>
<dbReference type="PANTHER" id="PTHR30535:SF34">
    <property type="entry name" value="MOLYBDATE-BINDING PROTEIN MOLA"/>
    <property type="match status" value="1"/>
</dbReference>
<sequence>MGAGHAASAPPGVALPWHLGLPRASRQGARGEYDIAYHSHSWQDCGAVAPPRPPHDPLAAPVPPGPGFSRAPLAGCSPAAPSRGCCYPHGERGMRRRALLSALPLAALPGRGKGAGAEASPQIRDILGRGVQLPRPPRRIVLTQARHVLAMALLHPDPVSLVVGWGDDLRRMNPPDYASVRARFPQADAVPVIARGQGEGLSLEAIVAARPELVVFSLGTLRALGETMPDRLAAFGIPSAVIDFFSDPMATTRPSMHLLGQVLGRPERAAAFEAFYTERLQGIAARLEGPAQARPAVFIHAHAGGTSCCSSPGKGAFDSMVSFAGGHNIGADLLPGPVGNVSLEYVIDRDPQVYVATGGPYGGRGGIPLGPGVAPEAAARELAAVIHRERLDVLPAVRQGRAHAIWHGFNDTPAHVVMLEALARWLHPARCGDLDPAATMAALNARFLAIPMQGAHWTDLPAGAL</sequence>
<dbReference type="Gene3D" id="3.40.50.1980">
    <property type="entry name" value="Nitrogenase molybdenum iron protein domain"/>
    <property type="match status" value="2"/>
</dbReference>
<reference evidence="2 3" key="1">
    <citation type="submission" date="2019-03" db="EMBL/GenBank/DDBJ databases">
        <title>Roseomonas sp. a novel Roseomonas species isolated from Sea whip Gorgonian.</title>
        <authorList>
            <person name="Li F."/>
            <person name="Pan X."/>
            <person name="Huang S."/>
            <person name="Li Z."/>
            <person name="Meng B."/>
        </authorList>
    </citation>
    <scope>NUCLEOTIDE SEQUENCE [LARGE SCALE GENOMIC DNA]</scope>
    <source>
        <strain evidence="2 3">M0104</strain>
    </source>
</reference>
<dbReference type="InterPro" id="IPR050902">
    <property type="entry name" value="ABC_Transporter_SBP"/>
</dbReference>
<dbReference type="Pfam" id="PF01497">
    <property type="entry name" value="Peripla_BP_2"/>
    <property type="match status" value="1"/>
</dbReference>